<proteinExistence type="predicted"/>
<name>A0ACC1LR87_9FUNG</name>
<organism evidence="1 2">
    <name type="scientific">Coemansia furcata</name>
    <dbReference type="NCBI Taxonomy" id="417177"/>
    <lineage>
        <taxon>Eukaryota</taxon>
        <taxon>Fungi</taxon>
        <taxon>Fungi incertae sedis</taxon>
        <taxon>Zoopagomycota</taxon>
        <taxon>Kickxellomycotina</taxon>
        <taxon>Kickxellomycetes</taxon>
        <taxon>Kickxellales</taxon>
        <taxon>Kickxellaceae</taxon>
        <taxon>Coemansia</taxon>
    </lineage>
</organism>
<comment type="caution">
    <text evidence="1">The sequence shown here is derived from an EMBL/GenBank/DDBJ whole genome shotgun (WGS) entry which is preliminary data.</text>
</comment>
<keyword evidence="2" id="KW-1185">Reference proteome</keyword>
<accession>A0ACC1LR87</accession>
<dbReference type="EMBL" id="JANBUP010000033">
    <property type="protein sequence ID" value="KAJ2813648.1"/>
    <property type="molecule type" value="Genomic_DNA"/>
</dbReference>
<gene>
    <name evidence="1" type="ORF">H4S07_000518</name>
</gene>
<dbReference type="Proteomes" id="UP001140096">
    <property type="component" value="Unassembled WGS sequence"/>
</dbReference>
<sequence>MNSKHMSLGGKEDWPRRRSPLPASMLYGTSPRRRKDVGSCFTTSPSPDALVPADSGSDFWDSGTITPRSWGSQAGTSGLDMLDNSSSDESTLYMQIRQQKRTINELSKQLEDREAELGRQIKLADALKASADDAHRQAQAERQIVSKHEEQLRWHEEHLLSQSEGAKKQTTAHQSALRMADRRHQAAIDQMLLRVVHAEDETKLLSARIKDLSVKLDRAKALEEQSRCANEQMSKQILETRLAAIQASQSSAELVVRLNERSVYIGQLEGQVRALLMSAPHDYMRLPTAVSTSAAFGLEPAVGDRSLHFEISKATQLFSNDRDSDVQPPQQKQPVHGLAPPQLQAYDASRKVELLGADMHTRHVGKPNTGLGISGSSSCDSHNASGARLLSHCGHGEHAKFDSSAELSASPKGILYWMAVYAHMVWALYSRLWVRPTMYLATSTARAVFGLLALGPWLRILLLFIPRRLTLAPAACESRTDKADRS</sequence>
<evidence type="ECO:0000313" key="1">
    <source>
        <dbReference type="EMBL" id="KAJ2813648.1"/>
    </source>
</evidence>
<protein>
    <submittedName>
        <fullName evidence="1">Uncharacterized protein</fullName>
    </submittedName>
</protein>
<reference evidence="1" key="1">
    <citation type="submission" date="2022-07" db="EMBL/GenBank/DDBJ databases">
        <title>Phylogenomic reconstructions and comparative analyses of Kickxellomycotina fungi.</title>
        <authorList>
            <person name="Reynolds N.K."/>
            <person name="Stajich J.E."/>
            <person name="Barry K."/>
            <person name="Grigoriev I.V."/>
            <person name="Crous P."/>
            <person name="Smith M.E."/>
        </authorList>
    </citation>
    <scope>NUCLEOTIDE SEQUENCE</scope>
    <source>
        <strain evidence="1">CBS 102833</strain>
    </source>
</reference>
<evidence type="ECO:0000313" key="2">
    <source>
        <dbReference type="Proteomes" id="UP001140096"/>
    </source>
</evidence>